<reference evidence="3 4" key="1">
    <citation type="submission" date="2017-08" db="EMBL/GenBank/DDBJ databases">
        <title>Infants hospitalized years apart are colonized by the same room-sourced microbial strains.</title>
        <authorList>
            <person name="Brooks B."/>
            <person name="Olm M.R."/>
            <person name="Firek B.A."/>
            <person name="Baker R."/>
            <person name="Thomas B.C."/>
            <person name="Morowitz M.J."/>
            <person name="Banfield J.F."/>
        </authorList>
    </citation>
    <scope>NUCLEOTIDE SEQUENCE [LARGE SCALE GENOMIC DNA]</scope>
    <source>
        <strain evidence="3">S2_018_000_R2_101</strain>
    </source>
</reference>
<dbReference type="Pfam" id="PF07589">
    <property type="entry name" value="PEP-CTERM"/>
    <property type="match status" value="1"/>
</dbReference>
<evidence type="ECO:0000313" key="4">
    <source>
        <dbReference type="Proteomes" id="UP000249066"/>
    </source>
</evidence>
<name>A0A2W5A9R7_9SPHN</name>
<protein>
    <submittedName>
        <fullName evidence="3">Uncharacterized protein</fullName>
    </submittedName>
</protein>
<dbReference type="Pfam" id="PF20597">
    <property type="entry name" value="pAdhesive_15"/>
    <property type="match status" value="1"/>
</dbReference>
<dbReference type="NCBIfam" id="NF035944">
    <property type="entry name" value="PEPxxWA-CTERM"/>
    <property type="match status" value="1"/>
</dbReference>
<organism evidence="3 4">
    <name type="scientific">Sphingomonas sanxanigenens</name>
    <dbReference type="NCBI Taxonomy" id="397260"/>
    <lineage>
        <taxon>Bacteria</taxon>
        <taxon>Pseudomonadati</taxon>
        <taxon>Pseudomonadota</taxon>
        <taxon>Alphaproteobacteria</taxon>
        <taxon>Sphingomonadales</taxon>
        <taxon>Sphingomonadaceae</taxon>
        <taxon>Sphingomonas</taxon>
    </lineage>
</organism>
<dbReference type="InterPro" id="IPR026588">
    <property type="entry name" value="Choice_anch_A"/>
</dbReference>
<dbReference type="Proteomes" id="UP000249066">
    <property type="component" value="Unassembled WGS sequence"/>
</dbReference>
<evidence type="ECO:0000259" key="1">
    <source>
        <dbReference type="Pfam" id="PF07589"/>
    </source>
</evidence>
<dbReference type="EMBL" id="QFNN01000040">
    <property type="protein sequence ID" value="PZO89982.1"/>
    <property type="molecule type" value="Genomic_DNA"/>
</dbReference>
<accession>A0A2W5A9R7</accession>
<sequence>MLQRVIGGHPLYSSRSDRTMMSFAAFLRSTRLTAIGAVALASAGAANATVATDYNVFIFNNFSETNSEVNGAAAAGGNVTFTSSSVGVSLPSGYGAASLVAGNNLSYTNGQVFNGDVRVGGSHTTSGFNILNGTLSTGVSPVNFGTEAIRLGDISTALASMTANGNVGNPWSGALSFTGANAGVNVFNITTAQLSASNQFLVNIPTGSVALFNVAGGSASVNWSSFNLGGSNASDLLFNFANAGSLTINGSWSGSILAPLASVTANYGAFNGQLFASNLTSTTEFYNVKFKGDLLDPSSPGVPEPATWALLITGFGLAGVAIRRRARISVAA</sequence>
<dbReference type="InterPro" id="IPR013424">
    <property type="entry name" value="Ice-binding_C"/>
</dbReference>
<evidence type="ECO:0000313" key="3">
    <source>
        <dbReference type="EMBL" id="PZO89982.1"/>
    </source>
</evidence>
<dbReference type="NCBIfam" id="TIGR04215">
    <property type="entry name" value="choice_anch_A"/>
    <property type="match status" value="1"/>
</dbReference>
<feature type="domain" description="Ice-binding protein C-terminal" evidence="1">
    <location>
        <begin position="302"/>
        <end position="325"/>
    </location>
</feature>
<gene>
    <name evidence="3" type="ORF">DI623_08435</name>
</gene>
<evidence type="ECO:0000259" key="2">
    <source>
        <dbReference type="Pfam" id="PF20597"/>
    </source>
</evidence>
<feature type="domain" description="Choice-of-anchor A" evidence="2">
    <location>
        <begin position="49"/>
        <end position="285"/>
    </location>
</feature>
<proteinExistence type="predicted"/>
<dbReference type="NCBIfam" id="TIGR02595">
    <property type="entry name" value="PEP_CTERM"/>
    <property type="match status" value="1"/>
</dbReference>
<comment type="caution">
    <text evidence="3">The sequence shown here is derived from an EMBL/GenBank/DDBJ whole genome shotgun (WGS) entry which is preliminary data.</text>
</comment>
<dbReference type="AlphaFoldDB" id="A0A2W5A9R7"/>